<accession>A0A841Q219</accession>
<evidence type="ECO:0000259" key="9">
    <source>
        <dbReference type="Pfam" id="PF25198"/>
    </source>
</evidence>
<dbReference type="RefSeq" id="WP_174494770.1">
    <property type="nucleotide sequence ID" value="NZ_CADDWK010000002.1"/>
</dbReference>
<evidence type="ECO:0000313" key="10">
    <source>
        <dbReference type="EMBL" id="MBB6452583.1"/>
    </source>
</evidence>
<dbReference type="InterPro" id="IPR046953">
    <property type="entry name" value="Spore_GerAC-like_C"/>
</dbReference>
<keyword evidence="7" id="KW-0449">Lipoprotein</keyword>
<dbReference type="Pfam" id="PF25198">
    <property type="entry name" value="Spore_GerAC_N"/>
    <property type="match status" value="1"/>
</dbReference>
<evidence type="ECO:0000256" key="1">
    <source>
        <dbReference type="ARBA" id="ARBA00004635"/>
    </source>
</evidence>
<name>A0A841Q219_9BACI</name>
<dbReference type="EMBL" id="JACHGH010000002">
    <property type="protein sequence ID" value="MBB6452583.1"/>
    <property type="molecule type" value="Genomic_DNA"/>
</dbReference>
<reference evidence="10 11" key="1">
    <citation type="submission" date="2020-08" db="EMBL/GenBank/DDBJ databases">
        <title>Genomic Encyclopedia of Type Strains, Phase IV (KMG-IV): sequencing the most valuable type-strain genomes for metagenomic binning, comparative biology and taxonomic classification.</title>
        <authorList>
            <person name="Goeker M."/>
        </authorList>
    </citation>
    <scope>NUCLEOTIDE SEQUENCE [LARGE SCALE GENOMIC DNA]</scope>
    <source>
        <strain evidence="10 11">DSM 19612</strain>
    </source>
</reference>
<evidence type="ECO:0000256" key="3">
    <source>
        <dbReference type="ARBA" id="ARBA00022544"/>
    </source>
</evidence>
<keyword evidence="3" id="KW-0309">Germination</keyword>
<dbReference type="PANTHER" id="PTHR35789:SF1">
    <property type="entry name" value="SPORE GERMINATION PROTEIN B3"/>
    <property type="match status" value="1"/>
</dbReference>
<dbReference type="PANTHER" id="PTHR35789">
    <property type="entry name" value="SPORE GERMINATION PROTEIN B3"/>
    <property type="match status" value="1"/>
</dbReference>
<gene>
    <name evidence="10" type="ORF">HNQ94_001028</name>
</gene>
<dbReference type="GO" id="GO:0009847">
    <property type="term" value="P:spore germination"/>
    <property type="evidence" value="ECO:0007669"/>
    <property type="project" value="InterPro"/>
</dbReference>
<dbReference type="PROSITE" id="PS51257">
    <property type="entry name" value="PROKAR_LIPOPROTEIN"/>
    <property type="match status" value="1"/>
</dbReference>
<dbReference type="AlphaFoldDB" id="A0A841Q219"/>
<keyword evidence="6" id="KW-0564">Palmitate</keyword>
<comment type="subcellular location">
    <subcellularLocation>
        <location evidence="1">Membrane</location>
        <topology evidence="1">Lipid-anchor</topology>
    </subcellularLocation>
</comment>
<proteinExistence type="inferred from homology"/>
<evidence type="ECO:0000256" key="4">
    <source>
        <dbReference type="ARBA" id="ARBA00022729"/>
    </source>
</evidence>
<feature type="domain" description="Spore germination protein N-terminal" evidence="9">
    <location>
        <begin position="24"/>
        <end position="193"/>
    </location>
</feature>
<dbReference type="GO" id="GO:0016020">
    <property type="term" value="C:membrane"/>
    <property type="evidence" value="ECO:0007669"/>
    <property type="project" value="UniProtKB-SubCell"/>
</dbReference>
<dbReference type="InterPro" id="IPR057336">
    <property type="entry name" value="GerAC_N"/>
</dbReference>
<dbReference type="InterPro" id="IPR008844">
    <property type="entry name" value="Spore_GerAC-like"/>
</dbReference>
<protein>
    <submittedName>
        <fullName evidence="10">Spore germination protein KC</fullName>
    </submittedName>
</protein>
<dbReference type="Gene3D" id="3.30.300.210">
    <property type="entry name" value="Nutrient germinant receptor protein C, domain 3"/>
    <property type="match status" value="1"/>
</dbReference>
<keyword evidence="11" id="KW-1185">Reference proteome</keyword>
<dbReference type="Gene3D" id="6.20.190.10">
    <property type="entry name" value="Nutrient germinant receptor protein C, domain 1"/>
    <property type="match status" value="1"/>
</dbReference>
<keyword evidence="4" id="KW-0732">Signal</keyword>
<evidence type="ECO:0000259" key="8">
    <source>
        <dbReference type="Pfam" id="PF05504"/>
    </source>
</evidence>
<feature type="domain" description="Spore germination GerAC-like C-terminal" evidence="8">
    <location>
        <begin position="203"/>
        <end position="359"/>
    </location>
</feature>
<evidence type="ECO:0000256" key="6">
    <source>
        <dbReference type="ARBA" id="ARBA00023139"/>
    </source>
</evidence>
<organism evidence="10 11">
    <name type="scientific">Salirhabdus euzebyi</name>
    <dbReference type="NCBI Taxonomy" id="394506"/>
    <lineage>
        <taxon>Bacteria</taxon>
        <taxon>Bacillati</taxon>
        <taxon>Bacillota</taxon>
        <taxon>Bacilli</taxon>
        <taxon>Bacillales</taxon>
        <taxon>Bacillaceae</taxon>
        <taxon>Salirhabdus</taxon>
    </lineage>
</organism>
<evidence type="ECO:0000313" key="11">
    <source>
        <dbReference type="Proteomes" id="UP000581688"/>
    </source>
</evidence>
<sequence length="362" mass="41586">MGLRYVKIFLVMLLILLSTTACGYKDIDKRSFVLTIAVDKGQEKKYKVMLKIAIPSSDVRGQKPEFIISEQESDTITDAIRMIKTKVDKELDFSHAKSIIFGEEIVAKDVSPLLDWFIRRRDIQKIAWVGIGSPTAESIITIKRKIERLPSNALFMSFGQTGTESVYIVSEFLFDFRKRITEKGLDPILPILEPKSTFFQINKAAVFGDKKLKITLSEDETKILNMLLQRVNKADIEVKKEDTEEPFFFVSAEGINSGIEIHSSDKVEVKIKMQGVIEEAVVEVSEENLKKYKKLAEEQFKEKVLSLLWKFQEEEVDPVGFGLLYRAKSFDKDDWEQWQKLYPNVKFDVQVELQLHGTGLLK</sequence>
<evidence type="ECO:0000256" key="2">
    <source>
        <dbReference type="ARBA" id="ARBA00007886"/>
    </source>
</evidence>
<comment type="similarity">
    <text evidence="2">Belongs to the GerABKC lipoprotein family.</text>
</comment>
<evidence type="ECO:0000256" key="7">
    <source>
        <dbReference type="ARBA" id="ARBA00023288"/>
    </source>
</evidence>
<comment type="caution">
    <text evidence="10">The sequence shown here is derived from an EMBL/GenBank/DDBJ whole genome shotgun (WGS) entry which is preliminary data.</text>
</comment>
<evidence type="ECO:0000256" key="5">
    <source>
        <dbReference type="ARBA" id="ARBA00023136"/>
    </source>
</evidence>
<keyword evidence="5" id="KW-0472">Membrane</keyword>
<dbReference type="Pfam" id="PF05504">
    <property type="entry name" value="Spore_GerAC"/>
    <property type="match status" value="1"/>
</dbReference>
<dbReference type="Proteomes" id="UP000581688">
    <property type="component" value="Unassembled WGS sequence"/>
</dbReference>
<dbReference type="NCBIfam" id="TIGR02887">
    <property type="entry name" value="spore_ger_x_C"/>
    <property type="match status" value="1"/>
</dbReference>
<dbReference type="InterPro" id="IPR038501">
    <property type="entry name" value="Spore_GerAC_C_sf"/>
</dbReference>